<dbReference type="PROSITE" id="PS50297">
    <property type="entry name" value="ANK_REP_REGION"/>
    <property type="match status" value="1"/>
</dbReference>
<dbReference type="GO" id="GO:0070531">
    <property type="term" value="C:BRCA1-A complex"/>
    <property type="evidence" value="ECO:0007669"/>
    <property type="project" value="TreeGrafter"/>
</dbReference>
<dbReference type="Pfam" id="PF12796">
    <property type="entry name" value="Ank_2"/>
    <property type="match status" value="1"/>
</dbReference>
<dbReference type="PROSITE" id="PS50088">
    <property type="entry name" value="ANK_REPEAT"/>
    <property type="match status" value="2"/>
</dbReference>
<dbReference type="SMART" id="SM00248">
    <property type="entry name" value="ANK"/>
    <property type="match status" value="3"/>
</dbReference>
<evidence type="ECO:0000313" key="5">
    <source>
        <dbReference type="Proteomes" id="UP000242188"/>
    </source>
</evidence>
<feature type="repeat" description="ANK" evidence="3">
    <location>
        <begin position="67"/>
        <end position="99"/>
    </location>
</feature>
<keyword evidence="1" id="KW-0677">Repeat</keyword>
<name>A0A210Q8B5_MIZYE</name>
<dbReference type="Proteomes" id="UP000242188">
    <property type="component" value="Unassembled WGS sequence"/>
</dbReference>
<dbReference type="InterPro" id="IPR002110">
    <property type="entry name" value="Ankyrin_rpt"/>
</dbReference>
<accession>A0A210Q8B5</accession>
<dbReference type="InterPro" id="IPR036770">
    <property type="entry name" value="Ankyrin_rpt-contain_sf"/>
</dbReference>
<evidence type="ECO:0000313" key="4">
    <source>
        <dbReference type="EMBL" id="OWF44955.1"/>
    </source>
</evidence>
<feature type="repeat" description="ANK" evidence="3">
    <location>
        <begin position="34"/>
        <end position="66"/>
    </location>
</feature>
<organism evidence="4 5">
    <name type="scientific">Mizuhopecten yessoensis</name>
    <name type="common">Japanese scallop</name>
    <name type="synonym">Patinopecten yessoensis</name>
    <dbReference type="NCBI Taxonomy" id="6573"/>
    <lineage>
        <taxon>Eukaryota</taxon>
        <taxon>Metazoa</taxon>
        <taxon>Spiralia</taxon>
        <taxon>Lophotrochozoa</taxon>
        <taxon>Mollusca</taxon>
        <taxon>Bivalvia</taxon>
        <taxon>Autobranchia</taxon>
        <taxon>Pteriomorphia</taxon>
        <taxon>Pectinida</taxon>
        <taxon>Pectinoidea</taxon>
        <taxon>Pectinidae</taxon>
        <taxon>Mizuhopecten</taxon>
    </lineage>
</organism>
<evidence type="ECO:0000256" key="1">
    <source>
        <dbReference type="ARBA" id="ARBA00022737"/>
    </source>
</evidence>
<sequence>MSEERGLQWAIQNGDINSVKEQLSKGASVNEIVKNRAPLHFAADYGQVEVLKLLLEKGADVNVKDKYDITPILAAIYEDHVECVKILLEKGASPDGKTLEGQSYDEVASDSVKKLLKEFK</sequence>
<dbReference type="EMBL" id="NEDP02004646">
    <property type="protein sequence ID" value="OWF44955.1"/>
    <property type="molecule type" value="Genomic_DNA"/>
</dbReference>
<dbReference type="AlphaFoldDB" id="A0A210Q8B5"/>
<dbReference type="OrthoDB" id="5946465at2759"/>
<dbReference type="GO" id="GO:0085020">
    <property type="term" value="P:protein K6-linked ubiquitination"/>
    <property type="evidence" value="ECO:0007669"/>
    <property type="project" value="TreeGrafter"/>
</dbReference>
<evidence type="ECO:0000256" key="2">
    <source>
        <dbReference type="ARBA" id="ARBA00023043"/>
    </source>
</evidence>
<dbReference type="PANTHER" id="PTHR24171:SF8">
    <property type="entry name" value="BRCA1-ASSOCIATED RING DOMAIN PROTEIN 1"/>
    <property type="match status" value="1"/>
</dbReference>
<dbReference type="GO" id="GO:0031436">
    <property type="term" value="C:BRCA1-BARD1 complex"/>
    <property type="evidence" value="ECO:0007669"/>
    <property type="project" value="TreeGrafter"/>
</dbReference>
<reference evidence="4 5" key="1">
    <citation type="journal article" date="2017" name="Nat. Ecol. Evol.">
        <title>Scallop genome provides insights into evolution of bilaterian karyotype and development.</title>
        <authorList>
            <person name="Wang S."/>
            <person name="Zhang J."/>
            <person name="Jiao W."/>
            <person name="Li J."/>
            <person name="Xun X."/>
            <person name="Sun Y."/>
            <person name="Guo X."/>
            <person name="Huan P."/>
            <person name="Dong B."/>
            <person name="Zhang L."/>
            <person name="Hu X."/>
            <person name="Sun X."/>
            <person name="Wang J."/>
            <person name="Zhao C."/>
            <person name="Wang Y."/>
            <person name="Wang D."/>
            <person name="Huang X."/>
            <person name="Wang R."/>
            <person name="Lv J."/>
            <person name="Li Y."/>
            <person name="Zhang Z."/>
            <person name="Liu B."/>
            <person name="Lu W."/>
            <person name="Hui Y."/>
            <person name="Liang J."/>
            <person name="Zhou Z."/>
            <person name="Hou R."/>
            <person name="Li X."/>
            <person name="Liu Y."/>
            <person name="Li H."/>
            <person name="Ning X."/>
            <person name="Lin Y."/>
            <person name="Zhao L."/>
            <person name="Xing Q."/>
            <person name="Dou J."/>
            <person name="Li Y."/>
            <person name="Mao J."/>
            <person name="Guo H."/>
            <person name="Dou H."/>
            <person name="Li T."/>
            <person name="Mu C."/>
            <person name="Jiang W."/>
            <person name="Fu Q."/>
            <person name="Fu X."/>
            <person name="Miao Y."/>
            <person name="Liu J."/>
            <person name="Yu Q."/>
            <person name="Li R."/>
            <person name="Liao H."/>
            <person name="Li X."/>
            <person name="Kong Y."/>
            <person name="Jiang Z."/>
            <person name="Chourrout D."/>
            <person name="Li R."/>
            <person name="Bao Z."/>
        </authorList>
    </citation>
    <scope>NUCLEOTIDE SEQUENCE [LARGE SCALE GENOMIC DNA]</scope>
    <source>
        <strain evidence="4 5">PY_sf001</strain>
    </source>
</reference>
<dbReference type="SUPFAM" id="SSF48403">
    <property type="entry name" value="Ankyrin repeat"/>
    <property type="match status" value="1"/>
</dbReference>
<protein>
    <submittedName>
        <fullName evidence="4">Myotrophin</fullName>
    </submittedName>
</protein>
<keyword evidence="2 3" id="KW-0040">ANK repeat</keyword>
<dbReference type="PRINTS" id="PR01415">
    <property type="entry name" value="ANKYRIN"/>
</dbReference>
<dbReference type="PANTHER" id="PTHR24171">
    <property type="entry name" value="ANKYRIN REPEAT DOMAIN-CONTAINING PROTEIN 39-RELATED"/>
    <property type="match status" value="1"/>
</dbReference>
<proteinExistence type="predicted"/>
<evidence type="ECO:0000256" key="3">
    <source>
        <dbReference type="PROSITE-ProRule" id="PRU00023"/>
    </source>
</evidence>
<comment type="caution">
    <text evidence="4">The sequence shown here is derived from an EMBL/GenBank/DDBJ whole genome shotgun (WGS) entry which is preliminary data.</text>
</comment>
<dbReference type="Gene3D" id="1.25.40.20">
    <property type="entry name" value="Ankyrin repeat-containing domain"/>
    <property type="match status" value="1"/>
</dbReference>
<keyword evidence="5" id="KW-1185">Reference proteome</keyword>
<dbReference type="STRING" id="6573.A0A210Q8B5"/>
<dbReference type="GO" id="GO:0004842">
    <property type="term" value="F:ubiquitin-protein transferase activity"/>
    <property type="evidence" value="ECO:0007669"/>
    <property type="project" value="TreeGrafter"/>
</dbReference>
<gene>
    <name evidence="4" type="ORF">KP79_PYT18110</name>
</gene>